<dbReference type="CDD" id="cd00130">
    <property type="entry name" value="PAS"/>
    <property type="match status" value="1"/>
</dbReference>
<evidence type="ECO:0000313" key="4">
    <source>
        <dbReference type="EMBL" id="RYC17809.1"/>
    </source>
</evidence>
<dbReference type="SUPFAM" id="SSF55073">
    <property type="entry name" value="Nucleotide cyclase"/>
    <property type="match status" value="1"/>
</dbReference>
<dbReference type="InterPro" id="IPR000160">
    <property type="entry name" value="GGDEF_dom"/>
</dbReference>
<dbReference type="InterPro" id="IPR043128">
    <property type="entry name" value="Rev_trsase/Diguanyl_cyclase"/>
</dbReference>
<dbReference type="Gene3D" id="3.30.450.20">
    <property type="entry name" value="PAS domain"/>
    <property type="match status" value="1"/>
</dbReference>
<dbReference type="SMART" id="SM00267">
    <property type="entry name" value="GGDEF"/>
    <property type="match status" value="1"/>
</dbReference>
<protein>
    <submittedName>
        <fullName evidence="4">Sensor domain-containing diguanylate cyclase</fullName>
    </submittedName>
</protein>
<feature type="domain" description="GGDEF" evidence="3">
    <location>
        <begin position="356"/>
        <end position="489"/>
    </location>
</feature>
<accession>A0A4Q2TF23</accession>
<proteinExistence type="predicted"/>
<organism evidence="4 5">
    <name type="scientific">Ciceribacter ferrooxidans</name>
    <dbReference type="NCBI Taxonomy" id="2509717"/>
    <lineage>
        <taxon>Bacteria</taxon>
        <taxon>Pseudomonadati</taxon>
        <taxon>Pseudomonadota</taxon>
        <taxon>Alphaproteobacteria</taxon>
        <taxon>Hyphomicrobiales</taxon>
        <taxon>Rhizobiaceae</taxon>
        <taxon>Ciceribacter</taxon>
    </lineage>
</organism>
<dbReference type="InterPro" id="IPR029787">
    <property type="entry name" value="Nucleotide_cyclase"/>
</dbReference>
<evidence type="ECO:0000259" key="2">
    <source>
        <dbReference type="PROSITE" id="PS50113"/>
    </source>
</evidence>
<dbReference type="FunFam" id="3.30.70.270:FF:000001">
    <property type="entry name" value="Diguanylate cyclase domain protein"/>
    <property type="match status" value="1"/>
</dbReference>
<dbReference type="OrthoDB" id="9812260at2"/>
<feature type="domain" description="PAC" evidence="2">
    <location>
        <begin position="272"/>
        <end position="324"/>
    </location>
</feature>
<dbReference type="InterPro" id="IPR000014">
    <property type="entry name" value="PAS"/>
</dbReference>
<dbReference type="PANTHER" id="PTHR44757:SF2">
    <property type="entry name" value="BIOFILM ARCHITECTURE MAINTENANCE PROTEIN MBAA"/>
    <property type="match status" value="1"/>
</dbReference>
<dbReference type="PROSITE" id="PS50887">
    <property type="entry name" value="GGDEF"/>
    <property type="match status" value="1"/>
</dbReference>
<dbReference type="Proteomes" id="UP000291088">
    <property type="component" value="Unassembled WGS sequence"/>
</dbReference>
<dbReference type="Pfam" id="PF08448">
    <property type="entry name" value="PAS_4"/>
    <property type="match status" value="1"/>
</dbReference>
<dbReference type="CDD" id="cd01949">
    <property type="entry name" value="GGDEF"/>
    <property type="match status" value="1"/>
</dbReference>
<keyword evidence="5" id="KW-1185">Reference proteome</keyword>
<dbReference type="Gene3D" id="3.30.70.270">
    <property type="match status" value="1"/>
</dbReference>
<name>A0A4Q2TF23_9HYPH</name>
<dbReference type="NCBIfam" id="TIGR00229">
    <property type="entry name" value="sensory_box"/>
    <property type="match status" value="1"/>
</dbReference>
<dbReference type="Pfam" id="PF00990">
    <property type="entry name" value="GGDEF"/>
    <property type="match status" value="1"/>
</dbReference>
<dbReference type="PROSITE" id="PS50112">
    <property type="entry name" value="PAS"/>
    <property type="match status" value="1"/>
</dbReference>
<evidence type="ECO:0000313" key="5">
    <source>
        <dbReference type="Proteomes" id="UP000291088"/>
    </source>
</evidence>
<feature type="domain" description="PAS" evidence="1">
    <location>
        <begin position="199"/>
        <end position="268"/>
    </location>
</feature>
<evidence type="ECO:0000259" key="1">
    <source>
        <dbReference type="PROSITE" id="PS50112"/>
    </source>
</evidence>
<dbReference type="AlphaFoldDB" id="A0A4Q2TF23"/>
<evidence type="ECO:0000259" key="3">
    <source>
        <dbReference type="PROSITE" id="PS50887"/>
    </source>
</evidence>
<dbReference type="InterPro" id="IPR035965">
    <property type="entry name" value="PAS-like_dom_sf"/>
</dbReference>
<comment type="caution">
    <text evidence="4">The sequence shown here is derived from an EMBL/GenBank/DDBJ whole genome shotgun (WGS) entry which is preliminary data.</text>
</comment>
<dbReference type="SMART" id="SM00091">
    <property type="entry name" value="PAS"/>
    <property type="match status" value="1"/>
</dbReference>
<dbReference type="PANTHER" id="PTHR44757">
    <property type="entry name" value="DIGUANYLATE CYCLASE DGCP"/>
    <property type="match status" value="1"/>
</dbReference>
<sequence>MAPAQKTGYAAICIIREQPRPTFGKCHAPSINGCSLISVPDRRMQERIRRLVTAPSTWELFLMHGSYSTVGVNARQETSPLHWLSTEERSIPPELEELGLREGRPAGAGATICFVSLGTVHSVSTAVAVRRVLGPDDYLIGVADPATGETRAENILQAGFDDVLLLGRPGDVALCVARARAALARRLQMRREQAHVALERDYLQACIDSLPTPIFFKNAEGIYVGCNKAFEGFIGLPAEKVIGSSVYDVAPEDLARRYQQADDALLARGGEQAYECEVRYADGSLHHVAFHKAAIASEDGRLRGIAGAMLDITDRKNLEGRLIDAAERDPLTNAYNRRKFFEIATEAIDLARREGRPVSVAVVDLDRFKSINDQFGHAEGDRVLCATAALLESAAGEGITVARAGGEEFYVLFPGLALMRAAEIAEAMRRQVSDAGFVPAFDETTGTLSIGVAELDPLRGTLWDALTEADEALYRAKRSGRNRICIAMRQSGYASAG</sequence>
<dbReference type="NCBIfam" id="TIGR00254">
    <property type="entry name" value="GGDEF"/>
    <property type="match status" value="1"/>
</dbReference>
<dbReference type="PROSITE" id="PS50113">
    <property type="entry name" value="PAC"/>
    <property type="match status" value="1"/>
</dbReference>
<dbReference type="EMBL" id="SDVB01000170">
    <property type="protein sequence ID" value="RYC17809.1"/>
    <property type="molecule type" value="Genomic_DNA"/>
</dbReference>
<dbReference type="SUPFAM" id="SSF55785">
    <property type="entry name" value="PYP-like sensor domain (PAS domain)"/>
    <property type="match status" value="1"/>
</dbReference>
<dbReference type="InterPro" id="IPR000700">
    <property type="entry name" value="PAS-assoc_C"/>
</dbReference>
<dbReference type="InterPro" id="IPR052155">
    <property type="entry name" value="Biofilm_reg_signaling"/>
</dbReference>
<dbReference type="GO" id="GO:0003824">
    <property type="term" value="F:catalytic activity"/>
    <property type="evidence" value="ECO:0007669"/>
    <property type="project" value="UniProtKB-ARBA"/>
</dbReference>
<reference evidence="4 5" key="1">
    <citation type="submission" date="2019-01" db="EMBL/GenBank/DDBJ databases">
        <authorList>
            <person name="Deng T."/>
        </authorList>
    </citation>
    <scope>NUCLEOTIDE SEQUENCE [LARGE SCALE GENOMIC DNA]</scope>
    <source>
        <strain evidence="4 5">F8825</strain>
    </source>
</reference>
<dbReference type="InterPro" id="IPR013656">
    <property type="entry name" value="PAS_4"/>
</dbReference>
<gene>
    <name evidence="4" type="ORF">EUU22_07495</name>
</gene>